<dbReference type="InterPro" id="IPR012337">
    <property type="entry name" value="RNaseH-like_sf"/>
</dbReference>
<evidence type="ECO:0000256" key="1">
    <source>
        <dbReference type="ARBA" id="ARBA00022490"/>
    </source>
</evidence>
<dbReference type="InterPro" id="IPR005227">
    <property type="entry name" value="YqgF"/>
</dbReference>
<dbReference type="Proteomes" id="UP000249390">
    <property type="component" value="Unassembled WGS sequence"/>
</dbReference>
<sequence length="229" mass="25240">MGTAKLRAPAGFSLSIPQSPEVGKCLNLMRLTRQSTRVKQAVTIDEIPPNSLMRARDPCWSSTGFSLGVDLGSSRTGLAISKGFSFRPLMVLGLRGQKLEDQLIDIAQKQEVDEFIVGLPLSSDRKETPQSNKVRSVVGRLAVRAAERGWRVYLQDEYGTSSEAMDHMITMGLGRSTRQEKCDAYAAVMLLERYFSMSGDGVELVVPKQPELQIKLRKASSIGTDVFLD</sequence>
<dbReference type="Pfam" id="PF03652">
    <property type="entry name" value="RuvX"/>
    <property type="match status" value="1"/>
</dbReference>
<dbReference type="InterPro" id="IPR006641">
    <property type="entry name" value="YqgF/RNaseH-like_dom"/>
</dbReference>
<dbReference type="GO" id="GO:0000967">
    <property type="term" value="P:rRNA 5'-end processing"/>
    <property type="evidence" value="ECO:0007669"/>
    <property type="project" value="TreeGrafter"/>
</dbReference>
<name>A0A328D732_9ASTE</name>
<dbReference type="Gene3D" id="3.30.420.140">
    <property type="entry name" value="YqgF/RNase H-like domain"/>
    <property type="match status" value="1"/>
</dbReference>
<evidence type="ECO:0000256" key="2">
    <source>
        <dbReference type="ARBA" id="ARBA00022517"/>
    </source>
</evidence>
<organism evidence="6 7">
    <name type="scientific">Cuscuta australis</name>
    <dbReference type="NCBI Taxonomy" id="267555"/>
    <lineage>
        <taxon>Eukaryota</taxon>
        <taxon>Viridiplantae</taxon>
        <taxon>Streptophyta</taxon>
        <taxon>Embryophyta</taxon>
        <taxon>Tracheophyta</taxon>
        <taxon>Spermatophyta</taxon>
        <taxon>Magnoliopsida</taxon>
        <taxon>eudicotyledons</taxon>
        <taxon>Gunneridae</taxon>
        <taxon>Pentapetalae</taxon>
        <taxon>asterids</taxon>
        <taxon>lamiids</taxon>
        <taxon>Solanales</taxon>
        <taxon>Convolvulaceae</taxon>
        <taxon>Cuscuteae</taxon>
        <taxon>Cuscuta</taxon>
        <taxon>Cuscuta subgen. Grammica</taxon>
        <taxon>Cuscuta sect. Cleistogrammica</taxon>
    </lineage>
</organism>
<evidence type="ECO:0000313" key="7">
    <source>
        <dbReference type="Proteomes" id="UP000249390"/>
    </source>
</evidence>
<dbReference type="EMBL" id="NQVE01000195">
    <property type="protein sequence ID" value="RAL40159.1"/>
    <property type="molecule type" value="Genomic_DNA"/>
</dbReference>
<keyword evidence="1" id="KW-0963">Cytoplasm</keyword>
<accession>A0A328D732</accession>
<dbReference type="SUPFAM" id="SSF53098">
    <property type="entry name" value="Ribonuclease H-like"/>
    <property type="match status" value="1"/>
</dbReference>
<dbReference type="PANTHER" id="PTHR33317">
    <property type="entry name" value="POLYNUCLEOTIDYL TRANSFERASE, RIBONUCLEASE H-LIKE SUPERFAMILY PROTEIN"/>
    <property type="match status" value="1"/>
</dbReference>
<proteinExistence type="inferred from homology"/>
<evidence type="ECO:0000256" key="3">
    <source>
        <dbReference type="ARBA" id="ARBA00022722"/>
    </source>
</evidence>
<dbReference type="SMART" id="SM00732">
    <property type="entry name" value="YqgFc"/>
    <property type="match status" value="1"/>
</dbReference>
<feature type="domain" description="YqgF/RNase H-like" evidence="5">
    <location>
        <begin position="64"/>
        <end position="164"/>
    </location>
</feature>
<keyword evidence="7" id="KW-1185">Reference proteome</keyword>
<dbReference type="GO" id="GO:0016787">
    <property type="term" value="F:hydrolase activity"/>
    <property type="evidence" value="ECO:0007669"/>
    <property type="project" value="UniProtKB-KW"/>
</dbReference>
<keyword evidence="4" id="KW-0378">Hydrolase</keyword>
<comment type="caution">
    <text evidence="6">The sequence shown here is derived from an EMBL/GenBank/DDBJ whole genome shotgun (WGS) entry which is preliminary data.</text>
</comment>
<dbReference type="FunFam" id="3.30.420.140:FF:000009">
    <property type="entry name" value="Holliday junction resolvase"/>
    <property type="match status" value="1"/>
</dbReference>
<keyword evidence="3" id="KW-0540">Nuclease</keyword>
<dbReference type="HAMAP" id="MF_00651">
    <property type="entry name" value="Nuclease_YqgF"/>
    <property type="match status" value="1"/>
</dbReference>
<evidence type="ECO:0000259" key="5">
    <source>
        <dbReference type="SMART" id="SM00732"/>
    </source>
</evidence>
<dbReference type="InterPro" id="IPR037027">
    <property type="entry name" value="YqgF/RNaseH-like_dom_sf"/>
</dbReference>
<dbReference type="NCBIfam" id="TIGR00250">
    <property type="entry name" value="RNAse_H_YqgF"/>
    <property type="match status" value="1"/>
</dbReference>
<protein>
    <recommendedName>
        <fullName evidence="5">YqgF/RNase H-like domain-containing protein</fullName>
    </recommendedName>
</protein>
<evidence type="ECO:0000313" key="6">
    <source>
        <dbReference type="EMBL" id="RAL40159.1"/>
    </source>
</evidence>
<reference evidence="6 7" key="1">
    <citation type="submission" date="2018-06" db="EMBL/GenBank/DDBJ databases">
        <title>The Genome of Cuscuta australis (Dodder) Provides Insight into the Evolution of Plant Parasitism.</title>
        <authorList>
            <person name="Liu H."/>
        </authorList>
    </citation>
    <scope>NUCLEOTIDE SEQUENCE [LARGE SCALE GENOMIC DNA]</scope>
    <source>
        <strain evidence="7">cv. Yunnan</strain>
        <tissue evidence="6">Vines</tissue>
    </source>
</reference>
<dbReference type="PANTHER" id="PTHR33317:SF4">
    <property type="entry name" value="POLYNUCLEOTIDYL TRANSFERASE, RIBONUCLEASE H-LIKE SUPERFAMILY PROTEIN"/>
    <property type="match status" value="1"/>
</dbReference>
<keyword evidence="2" id="KW-0690">Ribosome biogenesis</keyword>
<dbReference type="AlphaFoldDB" id="A0A328D732"/>
<gene>
    <name evidence="6" type="ORF">DM860_008299</name>
</gene>
<dbReference type="GO" id="GO:0004518">
    <property type="term" value="F:nuclease activity"/>
    <property type="evidence" value="ECO:0007669"/>
    <property type="project" value="UniProtKB-KW"/>
</dbReference>
<dbReference type="CDD" id="cd16964">
    <property type="entry name" value="YqgF"/>
    <property type="match status" value="1"/>
</dbReference>
<evidence type="ECO:0000256" key="4">
    <source>
        <dbReference type="ARBA" id="ARBA00022801"/>
    </source>
</evidence>